<evidence type="ECO:0000313" key="1">
    <source>
        <dbReference type="EMBL" id="NBE54653.1"/>
    </source>
</evidence>
<accession>A0A964XPJ7</accession>
<evidence type="ECO:0000313" key="2">
    <source>
        <dbReference type="Proteomes" id="UP000598297"/>
    </source>
</evidence>
<dbReference type="AlphaFoldDB" id="A0A964XPJ7"/>
<protein>
    <submittedName>
        <fullName evidence="1">Uncharacterized protein</fullName>
    </submittedName>
</protein>
<dbReference type="InterPro" id="IPR045592">
    <property type="entry name" value="DUF6461"/>
</dbReference>
<gene>
    <name evidence="1" type="ORF">GUY60_25160</name>
</gene>
<name>A0A964XPJ7_9ACTN</name>
<dbReference type="OrthoDB" id="4261505at2"/>
<dbReference type="Proteomes" id="UP000598297">
    <property type="component" value="Unassembled WGS sequence"/>
</dbReference>
<dbReference type="Pfam" id="PF20062">
    <property type="entry name" value="DUF6461"/>
    <property type="match status" value="1"/>
</dbReference>
<proteinExistence type="predicted"/>
<sequence length="199" mass="21838">MQDSNPLAWIAKFHDCHSLTLVDGITAQELLSRLGCPSESVRPQAEVEDIDELLEEAAEDDEEYGIVYAGVAGGWAWAFEPQTLWAFNDETRAAASRGARLIGCWHNGNALGYVDLWVDGTLVTMFDADHPELRHEQRGEDPDRILDAMREAGFLDSGRDEGDVLPQYRALALLHAYTGVTLTGDDVRAGLVAEIPAAE</sequence>
<organism evidence="1 2">
    <name type="scientific">Streptomyces boluensis</name>
    <dbReference type="NCBI Taxonomy" id="1775135"/>
    <lineage>
        <taxon>Bacteria</taxon>
        <taxon>Bacillati</taxon>
        <taxon>Actinomycetota</taxon>
        <taxon>Actinomycetes</taxon>
        <taxon>Kitasatosporales</taxon>
        <taxon>Streptomycetaceae</taxon>
        <taxon>Streptomyces</taxon>
    </lineage>
</organism>
<reference evidence="1" key="1">
    <citation type="submission" date="2020-01" db="EMBL/GenBank/DDBJ databases">
        <title>Whole-genome analyses of novel actinobacteria.</title>
        <authorList>
            <person name="Sahin N."/>
        </authorList>
    </citation>
    <scope>NUCLEOTIDE SEQUENCE</scope>
    <source>
        <strain evidence="1">YC537</strain>
    </source>
</reference>
<dbReference type="EMBL" id="JAAAHS010000237">
    <property type="protein sequence ID" value="NBE54653.1"/>
    <property type="molecule type" value="Genomic_DNA"/>
</dbReference>
<comment type="caution">
    <text evidence="1">The sequence shown here is derived from an EMBL/GenBank/DDBJ whole genome shotgun (WGS) entry which is preliminary data.</text>
</comment>
<keyword evidence="2" id="KW-1185">Reference proteome</keyword>
<dbReference type="RefSeq" id="WP_161701672.1">
    <property type="nucleotide sequence ID" value="NZ_JAAAHS010000237.1"/>
</dbReference>